<evidence type="ECO:0000313" key="3">
    <source>
        <dbReference type="Proteomes" id="UP000288972"/>
    </source>
</evidence>
<protein>
    <submittedName>
        <fullName evidence="2">Uncharacterized protein</fullName>
    </submittedName>
</protein>
<dbReference type="RefSeq" id="WP_128954436.1">
    <property type="nucleotide sequence ID" value="NZ_CP030053.1"/>
</dbReference>
<dbReference type="Proteomes" id="UP000288972">
    <property type="component" value="Chromosome"/>
</dbReference>
<feature type="signal peptide" evidence="1">
    <location>
        <begin position="1"/>
        <end position="21"/>
    </location>
</feature>
<organism evidence="2 3">
    <name type="scientific">Bradyrhizobium guangzhouense</name>
    <dbReference type="NCBI Taxonomy" id="1325095"/>
    <lineage>
        <taxon>Bacteria</taxon>
        <taxon>Pseudomonadati</taxon>
        <taxon>Pseudomonadota</taxon>
        <taxon>Alphaproteobacteria</taxon>
        <taxon>Hyphomicrobiales</taxon>
        <taxon>Nitrobacteraceae</taxon>
        <taxon>Bradyrhizobium</taxon>
    </lineage>
</organism>
<dbReference type="KEGG" id="bgz:XH91_32820"/>
<dbReference type="AlphaFoldDB" id="A0AAE5X6N5"/>
<gene>
    <name evidence="2" type="ORF">XH91_32820</name>
</gene>
<proteinExistence type="predicted"/>
<accession>A0AAE5X6N5</accession>
<evidence type="ECO:0000256" key="1">
    <source>
        <dbReference type="SAM" id="SignalP"/>
    </source>
</evidence>
<evidence type="ECO:0000313" key="2">
    <source>
        <dbReference type="EMBL" id="QAU49681.1"/>
    </source>
</evidence>
<dbReference type="EMBL" id="CP030053">
    <property type="protein sequence ID" value="QAU49681.1"/>
    <property type="molecule type" value="Genomic_DNA"/>
</dbReference>
<feature type="chain" id="PRO_5042226279" evidence="1">
    <location>
        <begin position="22"/>
        <end position="167"/>
    </location>
</feature>
<name>A0AAE5X6N5_9BRAD</name>
<sequence>MITIVRRVGLICLISAGYLLGALQPAAPQFGSVSELTSTTANLRVSWRGQDTGGTARSPVQLESASVTVNAAGTGTGGPGELSLNLVTRPQLDANSAQLQEAIRILTERVIKLEADQDKNQAAMGNVRTAILNRLDALPMEIVKDEKAYDFLQQRLRTDFESIFVSR</sequence>
<reference evidence="2 3" key="1">
    <citation type="submission" date="2018-06" db="EMBL/GenBank/DDBJ databases">
        <title>Comparative genomics of rhizobia nodulating Arachis hypogaea in China.</title>
        <authorList>
            <person name="Li Y."/>
        </authorList>
    </citation>
    <scope>NUCLEOTIDE SEQUENCE [LARGE SCALE GENOMIC DNA]</scope>
    <source>
        <strain evidence="2 3">CCBAU 51670</strain>
    </source>
</reference>
<keyword evidence="1" id="KW-0732">Signal</keyword>